<dbReference type="InterPro" id="IPR044294">
    <property type="entry name" value="Lipase-like"/>
</dbReference>
<dbReference type="Gene3D" id="3.40.50.1820">
    <property type="entry name" value="alpha/beta hydrolase"/>
    <property type="match status" value="1"/>
</dbReference>
<feature type="domain" description="DUF676" evidence="5">
    <location>
        <begin position="2"/>
        <end position="197"/>
    </location>
</feature>
<keyword evidence="4" id="KW-1133">Transmembrane helix</keyword>
<organism evidence="6 7">
    <name type="scientific">Myxozyma melibiosi</name>
    <dbReference type="NCBI Taxonomy" id="54550"/>
    <lineage>
        <taxon>Eukaryota</taxon>
        <taxon>Fungi</taxon>
        <taxon>Dikarya</taxon>
        <taxon>Ascomycota</taxon>
        <taxon>Saccharomycotina</taxon>
        <taxon>Lipomycetes</taxon>
        <taxon>Lipomycetales</taxon>
        <taxon>Lipomycetaceae</taxon>
        <taxon>Myxozyma</taxon>
    </lineage>
</organism>
<dbReference type="InterPro" id="IPR029058">
    <property type="entry name" value="AB_hydrolase_fold"/>
</dbReference>
<dbReference type="RefSeq" id="XP_064767586.1">
    <property type="nucleotide sequence ID" value="XM_064910077.1"/>
</dbReference>
<dbReference type="SUPFAM" id="SSF53474">
    <property type="entry name" value="alpha/beta-Hydrolases"/>
    <property type="match status" value="1"/>
</dbReference>
<accession>A0ABR1F5Z8</accession>
<gene>
    <name evidence="6" type="ORF">BZA70DRAFT_196216</name>
</gene>
<dbReference type="Proteomes" id="UP001498771">
    <property type="component" value="Unassembled WGS sequence"/>
</dbReference>
<dbReference type="PANTHER" id="PTHR12482:SF65">
    <property type="entry name" value="ESTERASE, PUTATIVE (AFU_ORTHOLOGUE AFUA_3G12320)-RELATED"/>
    <property type="match status" value="1"/>
</dbReference>
<keyword evidence="7" id="KW-1185">Reference proteome</keyword>
<keyword evidence="4" id="KW-0472">Membrane</keyword>
<evidence type="ECO:0000259" key="5">
    <source>
        <dbReference type="Pfam" id="PF05057"/>
    </source>
</evidence>
<evidence type="ECO:0000313" key="6">
    <source>
        <dbReference type="EMBL" id="KAK7204553.1"/>
    </source>
</evidence>
<name>A0ABR1F5Z8_9ASCO</name>
<comment type="similarity">
    <text evidence="1">Belongs to the putative lipase ROG1 family.</text>
</comment>
<feature type="region of interest" description="Disordered" evidence="3">
    <location>
        <begin position="336"/>
        <end position="365"/>
    </location>
</feature>
<keyword evidence="2" id="KW-0442">Lipid degradation</keyword>
<sequence>MNEDHLFVLIHGLWGNPTHMNQLRATVKKQYPDAQILVPSGFSGTLTYDGVVICGNRVIKETRQKIKEVQESKSITVTKFSIVGYSFGGLMARYIVGELDRTGFFDTIKPKNFTTFATPHLGTSTGRKDLLRRLFTQYGRYMLSQSGRDMFHKDGAGGILALLADPESVYYRVLSEKFERISLYANAANDRTVPFFTAFITTRDPFTDVHNCKPQYLEDASPVIVDLSKPMSYVAGKPTRAPWSRRQYILFISLITIGPIVITLTLLGFMVTTQISEARIRKLSKQAGRAIELSSNKSTATLIPSDQDSSIDLSKTEHHETEASIMQSAVENFMDATGSPDDTPSAPEAPTFSITTSPPLHRAPSTTSLTTICTALHEHRVSHPEFAKRSFCDDLPEPESMLELEPIQLEIEASLNRLPWHKYAVHVQSTPMAHAAMINRRRIFEEGKVVLQHWVERLVD</sequence>
<feature type="compositionally biased region" description="Polar residues" evidence="3">
    <location>
        <begin position="352"/>
        <end position="365"/>
    </location>
</feature>
<proteinExistence type="inferred from homology"/>
<keyword evidence="2" id="KW-0443">Lipid metabolism</keyword>
<dbReference type="GeneID" id="90035589"/>
<evidence type="ECO:0000256" key="1">
    <source>
        <dbReference type="ARBA" id="ARBA00007920"/>
    </source>
</evidence>
<evidence type="ECO:0000256" key="4">
    <source>
        <dbReference type="SAM" id="Phobius"/>
    </source>
</evidence>
<comment type="caution">
    <text evidence="6">The sequence shown here is derived from an EMBL/GenBank/DDBJ whole genome shotgun (WGS) entry which is preliminary data.</text>
</comment>
<dbReference type="EMBL" id="JBBJBU010000008">
    <property type="protein sequence ID" value="KAK7204553.1"/>
    <property type="molecule type" value="Genomic_DNA"/>
</dbReference>
<evidence type="ECO:0000313" key="7">
    <source>
        <dbReference type="Proteomes" id="UP001498771"/>
    </source>
</evidence>
<dbReference type="InterPro" id="IPR007751">
    <property type="entry name" value="DUF676_lipase-like"/>
</dbReference>
<evidence type="ECO:0000256" key="3">
    <source>
        <dbReference type="SAM" id="MobiDB-lite"/>
    </source>
</evidence>
<feature type="transmembrane region" description="Helical" evidence="4">
    <location>
        <begin position="248"/>
        <end position="272"/>
    </location>
</feature>
<protein>
    <submittedName>
        <fullName evidence="6">Serine esterase-domain-containing protein</fullName>
    </submittedName>
</protein>
<keyword evidence="4" id="KW-0812">Transmembrane</keyword>
<dbReference type="Pfam" id="PF05057">
    <property type="entry name" value="DUF676"/>
    <property type="match status" value="1"/>
</dbReference>
<reference evidence="6 7" key="1">
    <citation type="submission" date="2024-03" db="EMBL/GenBank/DDBJ databases">
        <title>Genome-scale model development and genomic sequencing of the oleaginous clade Lipomyces.</title>
        <authorList>
            <consortium name="Lawrence Berkeley National Laboratory"/>
            <person name="Czajka J.J."/>
            <person name="Han Y."/>
            <person name="Kim J."/>
            <person name="Mondo S.J."/>
            <person name="Hofstad B.A."/>
            <person name="Robles A."/>
            <person name="Haridas S."/>
            <person name="Riley R."/>
            <person name="LaButti K."/>
            <person name="Pangilinan J."/>
            <person name="Andreopoulos W."/>
            <person name="Lipzen A."/>
            <person name="Yan J."/>
            <person name="Wang M."/>
            <person name="Ng V."/>
            <person name="Grigoriev I.V."/>
            <person name="Spatafora J.W."/>
            <person name="Magnuson J.K."/>
            <person name="Baker S.E."/>
            <person name="Pomraning K.R."/>
        </authorList>
    </citation>
    <scope>NUCLEOTIDE SEQUENCE [LARGE SCALE GENOMIC DNA]</scope>
    <source>
        <strain evidence="6 7">Phaff 52-87</strain>
    </source>
</reference>
<dbReference type="PANTHER" id="PTHR12482">
    <property type="entry name" value="LIPASE ROG1-RELATED-RELATED"/>
    <property type="match status" value="1"/>
</dbReference>
<evidence type="ECO:0000256" key="2">
    <source>
        <dbReference type="ARBA" id="ARBA00022963"/>
    </source>
</evidence>